<dbReference type="AlphaFoldDB" id="A0A6M1SUS8"/>
<accession>A0A6M1SUS8</accession>
<dbReference type="PANTHER" id="PTHR41775:SF1">
    <property type="entry name" value="PEPTIDASE M6-LIKE DOMAIN-CONTAINING PROTEIN"/>
    <property type="match status" value="1"/>
</dbReference>
<protein>
    <submittedName>
        <fullName evidence="3">T9SS type A sorting domain-containing protein</fullName>
    </submittedName>
</protein>
<evidence type="ECO:0000256" key="1">
    <source>
        <dbReference type="SAM" id="SignalP"/>
    </source>
</evidence>
<feature type="chain" id="PRO_5027006942" evidence="1">
    <location>
        <begin position="18"/>
        <end position="1051"/>
    </location>
</feature>
<gene>
    <name evidence="3" type="ORF">G3570_04525</name>
</gene>
<evidence type="ECO:0000313" key="4">
    <source>
        <dbReference type="Proteomes" id="UP000473278"/>
    </source>
</evidence>
<dbReference type="SUPFAM" id="SSF69318">
    <property type="entry name" value="Integrin alpha N-terminal domain"/>
    <property type="match status" value="1"/>
</dbReference>
<dbReference type="InterPro" id="IPR026444">
    <property type="entry name" value="Secre_tail"/>
</dbReference>
<keyword evidence="1" id="KW-0732">Signal</keyword>
<reference evidence="3 4" key="1">
    <citation type="submission" date="2020-02" db="EMBL/GenBank/DDBJ databases">
        <title>Balneolaceae bacterium YR4-1, complete genome.</title>
        <authorList>
            <person name="Li Y."/>
            <person name="Wu S."/>
        </authorList>
    </citation>
    <scope>NUCLEOTIDE SEQUENCE [LARGE SCALE GENOMIC DNA]</scope>
    <source>
        <strain evidence="3 4">YR4-1</strain>
    </source>
</reference>
<sequence>MLISSMLLLFYSHASIAQEISVSRSHSIQSANTDLESIGAPDSLTIIAIRVAFQPDENRLTSGDGTFREGSLPYLDNENITIDPLPHDQSYFESHLEFAKNYFTKVSANRIEIDYRVLPEIYSLDRQMEYYSPTGENFSNEKLAQLAEDSWAKVEANGGFDTEGLNPDKTAFIIFHAGVGRDIQLTGTTLDITPQDIPSLTLNRNSLSDLLGDPSFSGFPINNGSFQVTNTLILPRTLSRRGEDITGQEFVLQLSINGLLCASLGSYFGLPDLFNTQTGSSGIGRFGLMDGESFFSYRGLFPPYPSAWERIQLGWDDAFTITSTQPSGKVQLSAASENVMNSIARYNLSSEEYFLLENRHRDPENDGATISIRQPDGTLVQQTFSNTNQTITDQEAGFEDLFTPGVLVDIDNLEWSLPGGLDIGADEEAGTADDRFLNGGILIWHIDEAVIRSELDRQRVNADPERRGVDLEEADGAQDIGEAAGSNFSNQGRGWAFDFWWRGNNASVITLQGDTLRLYENRFSIDTRPSNESNSGARSYFEFYDFSENLPTASFRFRPVANEVIQPVSLTEETVPNQSVYIDSNDSYRTHYPSELAIYTAQTDTFLIIPAAGTVYGLHLNSGQAGYFDFQVTNPQQPFITDQLVLANSPYEQAESVTEISSWNWDGNSWQNLWQASADPLRGFLSSQNGDTLLVDFTSDRFMVNDGTAVANFSVPNQSSVRLAGLQSILTPGTLTVNGESFTVPNAGDNGRLYTGAIQTEPGISTFYLLSDQTLSILRNSGEYSLDEIAEATFLEWPALVDFNDDQRMEIIFTDGSGSLLYGKNASGAMLNNFPIQAPQGSRFIGTPLVADLEGDGSQDLLVTVQDSVSMNIYSYNQLGKVKENFPLFVGSIQNPAYQPIHPVINDQTLYAVSHLGELKAWHFPQMQNVLWDSRYGNEPFNKVTGRISGTESPDTPSDILVEEETYNWPNPASQNTNIRYLLRESGRVEIKIISQGGRVIYDESFEAAGGIPEEQRIDTSNWGNGVYFALVTANIDGQQSRKMIKIAVVR</sequence>
<dbReference type="InterPro" id="IPR028994">
    <property type="entry name" value="Integrin_alpha_N"/>
</dbReference>
<dbReference type="EMBL" id="JAALLT010000002">
    <property type="protein sequence ID" value="NGP75886.1"/>
    <property type="molecule type" value="Genomic_DNA"/>
</dbReference>
<organism evidence="3 4">
    <name type="scientific">Halalkalibaculum roseum</name>
    <dbReference type="NCBI Taxonomy" id="2709311"/>
    <lineage>
        <taxon>Bacteria</taxon>
        <taxon>Pseudomonadati</taxon>
        <taxon>Balneolota</taxon>
        <taxon>Balneolia</taxon>
        <taxon>Balneolales</taxon>
        <taxon>Balneolaceae</taxon>
        <taxon>Halalkalibaculum</taxon>
    </lineage>
</organism>
<evidence type="ECO:0000313" key="3">
    <source>
        <dbReference type="EMBL" id="NGP75886.1"/>
    </source>
</evidence>
<dbReference type="PANTHER" id="PTHR41775">
    <property type="entry name" value="SECRETED PROTEIN-RELATED"/>
    <property type="match status" value="1"/>
</dbReference>
<evidence type="ECO:0000259" key="2">
    <source>
        <dbReference type="Pfam" id="PF18962"/>
    </source>
</evidence>
<keyword evidence="4" id="KW-1185">Reference proteome</keyword>
<feature type="domain" description="Secretion system C-terminal sorting" evidence="2">
    <location>
        <begin position="969"/>
        <end position="1044"/>
    </location>
</feature>
<dbReference type="Pfam" id="PF18962">
    <property type="entry name" value="Por_Secre_tail"/>
    <property type="match status" value="1"/>
</dbReference>
<dbReference type="NCBIfam" id="TIGR04183">
    <property type="entry name" value="Por_Secre_tail"/>
    <property type="match status" value="1"/>
</dbReference>
<feature type="signal peptide" evidence="1">
    <location>
        <begin position="1"/>
        <end position="17"/>
    </location>
</feature>
<comment type="caution">
    <text evidence="3">The sequence shown here is derived from an EMBL/GenBank/DDBJ whole genome shotgun (WGS) entry which is preliminary data.</text>
</comment>
<name>A0A6M1SUS8_9BACT</name>
<proteinExistence type="predicted"/>
<dbReference type="Proteomes" id="UP000473278">
    <property type="component" value="Unassembled WGS sequence"/>
</dbReference>